<dbReference type="Proteomes" id="UP001165341">
    <property type="component" value="Unassembled WGS sequence"/>
</dbReference>
<evidence type="ECO:0000256" key="1">
    <source>
        <dbReference type="SAM" id="Phobius"/>
    </source>
</evidence>
<dbReference type="AlphaFoldDB" id="A0AA41QSI2"/>
<gene>
    <name evidence="2" type="ORF">MQH31_03445</name>
</gene>
<protein>
    <submittedName>
        <fullName evidence="2">Uncharacterized protein</fullName>
    </submittedName>
</protein>
<keyword evidence="1" id="KW-0812">Transmembrane</keyword>
<evidence type="ECO:0000313" key="2">
    <source>
        <dbReference type="EMBL" id="MCI4656867.1"/>
    </source>
</evidence>
<keyword evidence="1" id="KW-0472">Membrane</keyword>
<keyword evidence="1" id="KW-1133">Transmembrane helix</keyword>
<feature type="transmembrane region" description="Helical" evidence="1">
    <location>
        <begin position="36"/>
        <end position="57"/>
    </location>
</feature>
<proteinExistence type="predicted"/>
<comment type="caution">
    <text evidence="2">The sequence shown here is derived from an EMBL/GenBank/DDBJ whole genome shotgun (WGS) entry which is preliminary data.</text>
</comment>
<organism evidence="2 3">
    <name type="scientific">Cryobacterium zhongshanensis</name>
    <dbReference type="NCBI Taxonomy" id="2928153"/>
    <lineage>
        <taxon>Bacteria</taxon>
        <taxon>Bacillati</taxon>
        <taxon>Actinomycetota</taxon>
        <taxon>Actinomycetes</taxon>
        <taxon>Micrococcales</taxon>
        <taxon>Microbacteriaceae</taxon>
        <taxon>Cryobacterium</taxon>
    </lineage>
</organism>
<dbReference type="EMBL" id="JALGAR010000001">
    <property type="protein sequence ID" value="MCI4656867.1"/>
    <property type="molecule type" value="Genomic_DNA"/>
</dbReference>
<sequence>MRSLKDWTFQMCGIAGFVCCAIALGTLYFNAVNHNAFVGVAVPVAIVALAAGGIATARARWLWTSGRGNPRR</sequence>
<accession>A0AA41QSI2</accession>
<reference evidence="2" key="1">
    <citation type="submission" date="2022-03" db="EMBL/GenBank/DDBJ databases">
        <title>Cryobacterium sp. nov. strain ZS14-85, isolated from Antarctic soil.</title>
        <authorList>
            <person name="Li J."/>
            <person name="Niu G."/>
        </authorList>
    </citation>
    <scope>NUCLEOTIDE SEQUENCE</scope>
    <source>
        <strain evidence="2">ZS14-85</strain>
    </source>
</reference>
<keyword evidence="3" id="KW-1185">Reference proteome</keyword>
<evidence type="ECO:0000313" key="3">
    <source>
        <dbReference type="Proteomes" id="UP001165341"/>
    </source>
</evidence>
<feature type="transmembrane region" description="Helical" evidence="1">
    <location>
        <begin position="7"/>
        <end position="30"/>
    </location>
</feature>
<name>A0AA41QSI2_9MICO</name>
<dbReference type="RefSeq" id="WP_134535745.1">
    <property type="nucleotide sequence ID" value="NZ_JALGAR010000001.1"/>
</dbReference>